<dbReference type="AlphaFoldDB" id="A0A8T3VSA1"/>
<comment type="subcellular location">
    <subcellularLocation>
        <location evidence="5">Cell membrane</location>
        <topology evidence="5">Multi-pass membrane protein</topology>
    </subcellularLocation>
    <subcellularLocation>
        <location evidence="1">Membrane</location>
        <topology evidence="1">Multi-pass membrane protein</topology>
    </subcellularLocation>
</comment>
<dbReference type="GO" id="GO:0005886">
    <property type="term" value="C:plasma membrane"/>
    <property type="evidence" value="ECO:0007669"/>
    <property type="project" value="UniProtKB-SubCell"/>
</dbReference>
<evidence type="ECO:0000313" key="7">
    <source>
        <dbReference type="Proteomes" id="UP000732619"/>
    </source>
</evidence>
<evidence type="ECO:0000256" key="1">
    <source>
        <dbReference type="ARBA" id="ARBA00004141"/>
    </source>
</evidence>
<dbReference type="EMBL" id="SUTG01000035">
    <property type="protein sequence ID" value="MBE6512890.1"/>
    <property type="molecule type" value="Genomic_DNA"/>
</dbReference>
<dbReference type="Proteomes" id="UP000732619">
    <property type="component" value="Unassembled WGS sequence"/>
</dbReference>
<keyword evidence="4 5" id="KW-0472">Membrane</keyword>
<evidence type="ECO:0000313" key="6">
    <source>
        <dbReference type="EMBL" id="MBE6512890.1"/>
    </source>
</evidence>
<accession>A0A8T3VSA1</accession>
<comment type="caution">
    <text evidence="6">The sequence shown here is derived from an EMBL/GenBank/DDBJ whole genome shotgun (WGS) entry which is preliminary data.</text>
</comment>
<protein>
    <recommendedName>
        <fullName evidence="5">Probable membrane transporter protein</fullName>
    </recommendedName>
</protein>
<feature type="transmembrane region" description="Helical" evidence="5">
    <location>
        <begin position="189"/>
        <end position="209"/>
    </location>
</feature>
<feature type="transmembrane region" description="Helical" evidence="5">
    <location>
        <begin position="254"/>
        <end position="275"/>
    </location>
</feature>
<name>A0A8T3VSA1_METOL</name>
<dbReference type="Pfam" id="PF01925">
    <property type="entry name" value="TauE"/>
    <property type="match status" value="1"/>
</dbReference>
<evidence type="ECO:0000256" key="3">
    <source>
        <dbReference type="ARBA" id="ARBA00022989"/>
    </source>
</evidence>
<dbReference type="PANTHER" id="PTHR43483:SF3">
    <property type="entry name" value="MEMBRANE TRANSPORTER PROTEIN HI_0806-RELATED"/>
    <property type="match status" value="1"/>
</dbReference>
<comment type="similarity">
    <text evidence="5">Belongs to the 4-toluene sulfonate uptake permease (TSUP) (TC 2.A.102) family.</text>
</comment>
<feature type="transmembrane region" description="Helical" evidence="5">
    <location>
        <begin position="221"/>
        <end position="242"/>
    </location>
</feature>
<reference evidence="6" key="1">
    <citation type="submission" date="2019-04" db="EMBL/GenBank/DDBJ databases">
        <title>Evolution of Biomass-Degrading Anaerobic Consortia Revealed by Metagenomics.</title>
        <authorList>
            <person name="Peng X."/>
        </authorList>
    </citation>
    <scope>NUCLEOTIDE SEQUENCE</scope>
    <source>
        <strain evidence="6">SIG14</strain>
    </source>
</reference>
<dbReference type="InterPro" id="IPR002781">
    <property type="entry name" value="TM_pro_TauE-like"/>
</dbReference>
<gene>
    <name evidence="6" type="ORF">E7Z75_07105</name>
</gene>
<feature type="transmembrane region" description="Helical" evidence="5">
    <location>
        <begin position="84"/>
        <end position="103"/>
    </location>
</feature>
<evidence type="ECO:0000256" key="4">
    <source>
        <dbReference type="ARBA" id="ARBA00023136"/>
    </source>
</evidence>
<feature type="transmembrane region" description="Helical" evidence="5">
    <location>
        <begin position="109"/>
        <end position="128"/>
    </location>
</feature>
<feature type="transmembrane region" description="Helical" evidence="5">
    <location>
        <begin position="50"/>
        <end position="72"/>
    </location>
</feature>
<organism evidence="6 7">
    <name type="scientific">Methanobrevibacter olleyae</name>
    <dbReference type="NCBI Taxonomy" id="294671"/>
    <lineage>
        <taxon>Archaea</taxon>
        <taxon>Methanobacteriati</taxon>
        <taxon>Methanobacteriota</taxon>
        <taxon>Methanomada group</taxon>
        <taxon>Methanobacteria</taxon>
        <taxon>Methanobacteriales</taxon>
        <taxon>Methanobacteriaceae</taxon>
        <taxon>Methanobrevibacter</taxon>
    </lineage>
</organism>
<evidence type="ECO:0000256" key="5">
    <source>
        <dbReference type="RuleBase" id="RU363041"/>
    </source>
</evidence>
<keyword evidence="2 5" id="KW-0812">Transmembrane</keyword>
<dbReference type="PANTHER" id="PTHR43483">
    <property type="entry name" value="MEMBRANE TRANSPORTER PROTEIN HI_0806-RELATED"/>
    <property type="match status" value="1"/>
</dbReference>
<keyword evidence="3 5" id="KW-1133">Transmembrane helix</keyword>
<sequence>MMFPISFYIGLILIGIFAGFASGLLGVGGGFLMVPLQFFLFSSVGVDPSLAMMVSLGTSLAIIIPTASSGAYQHQKKNKSIVRPAIRLAIFGIIGGFCGGLLANVVPSRILQVIFACLLFIVALDMLFGSRADGEKSLIGFNLLNAAIVGFSIGIISGLLGVGGGVFLIPALCILFGFSLIQAIGTSSIFIALSAIGGLISYIYTGWSVNPMPYSLGYVSLVNFVLIVIFSVPMATVGAKLVYKMPKERLKQIFAIILIYMAIKMIGFDPIGILLGL</sequence>
<proteinExistence type="inferred from homology"/>
<keyword evidence="5" id="KW-1003">Cell membrane</keyword>
<evidence type="ECO:0000256" key="2">
    <source>
        <dbReference type="ARBA" id="ARBA00022692"/>
    </source>
</evidence>
<feature type="transmembrane region" description="Helical" evidence="5">
    <location>
        <begin position="140"/>
        <end position="160"/>
    </location>
</feature>
<feature type="transmembrane region" description="Helical" evidence="5">
    <location>
        <begin position="7"/>
        <end position="38"/>
    </location>
</feature>